<protein>
    <submittedName>
        <fullName evidence="8">Spinster family MFS transporter</fullName>
    </submittedName>
</protein>
<keyword evidence="4 6" id="KW-1133">Transmembrane helix</keyword>
<evidence type="ECO:0000256" key="3">
    <source>
        <dbReference type="ARBA" id="ARBA00022692"/>
    </source>
</evidence>
<evidence type="ECO:0000256" key="6">
    <source>
        <dbReference type="SAM" id="Phobius"/>
    </source>
</evidence>
<evidence type="ECO:0000313" key="9">
    <source>
        <dbReference type="Proteomes" id="UP001595615"/>
    </source>
</evidence>
<dbReference type="PANTHER" id="PTHR23505:SF79">
    <property type="entry name" value="PROTEIN SPINSTER"/>
    <property type="match status" value="1"/>
</dbReference>
<feature type="transmembrane region" description="Helical" evidence="6">
    <location>
        <begin position="390"/>
        <end position="412"/>
    </location>
</feature>
<evidence type="ECO:0000313" key="8">
    <source>
        <dbReference type="EMBL" id="MFC3714270.1"/>
    </source>
</evidence>
<feature type="domain" description="Major facilitator superfamily (MFS) profile" evidence="7">
    <location>
        <begin position="16"/>
        <end position="417"/>
    </location>
</feature>
<feature type="transmembrane region" description="Helical" evidence="6">
    <location>
        <begin position="12"/>
        <end position="29"/>
    </location>
</feature>
<comment type="caution">
    <text evidence="8">The sequence shown here is derived from an EMBL/GenBank/DDBJ whole genome shotgun (WGS) entry which is preliminary data.</text>
</comment>
<feature type="transmembrane region" description="Helical" evidence="6">
    <location>
        <begin position="295"/>
        <end position="314"/>
    </location>
</feature>
<keyword evidence="3 6" id="KW-0812">Transmembrane</keyword>
<keyword evidence="9" id="KW-1185">Reference proteome</keyword>
<comment type="subcellular location">
    <subcellularLocation>
        <location evidence="1">Membrane</location>
        <topology evidence="1">Multi-pass membrane protein</topology>
    </subcellularLocation>
</comment>
<dbReference type="InterPro" id="IPR011701">
    <property type="entry name" value="MFS"/>
</dbReference>
<evidence type="ECO:0000256" key="2">
    <source>
        <dbReference type="ARBA" id="ARBA00022448"/>
    </source>
</evidence>
<dbReference type="Pfam" id="PF07690">
    <property type="entry name" value="MFS_1"/>
    <property type="match status" value="1"/>
</dbReference>
<dbReference type="PROSITE" id="PS50850">
    <property type="entry name" value="MFS"/>
    <property type="match status" value="1"/>
</dbReference>
<proteinExistence type="predicted"/>
<feature type="transmembrane region" description="Helical" evidence="6">
    <location>
        <begin position="171"/>
        <end position="191"/>
    </location>
</feature>
<dbReference type="InterPro" id="IPR036259">
    <property type="entry name" value="MFS_trans_sf"/>
</dbReference>
<dbReference type="InterPro" id="IPR020846">
    <property type="entry name" value="MFS_dom"/>
</dbReference>
<dbReference type="Proteomes" id="UP001595615">
    <property type="component" value="Unassembled WGS sequence"/>
</dbReference>
<evidence type="ECO:0000256" key="4">
    <source>
        <dbReference type="ARBA" id="ARBA00022989"/>
    </source>
</evidence>
<name>A0ABV7XDK3_9SPHN</name>
<feature type="transmembrane region" description="Helical" evidence="6">
    <location>
        <begin position="223"/>
        <end position="242"/>
    </location>
</feature>
<evidence type="ECO:0000259" key="7">
    <source>
        <dbReference type="PROSITE" id="PS50850"/>
    </source>
</evidence>
<keyword evidence="5 6" id="KW-0472">Membrane</keyword>
<feature type="transmembrane region" description="Helical" evidence="6">
    <location>
        <begin position="355"/>
        <end position="378"/>
    </location>
</feature>
<evidence type="ECO:0000256" key="5">
    <source>
        <dbReference type="ARBA" id="ARBA00023136"/>
    </source>
</evidence>
<dbReference type="InterPro" id="IPR044770">
    <property type="entry name" value="MFS_spinster-like"/>
</dbReference>
<keyword evidence="2" id="KW-0813">Transport</keyword>
<dbReference type="CDD" id="cd17328">
    <property type="entry name" value="MFS_spinster_like"/>
    <property type="match status" value="1"/>
</dbReference>
<dbReference type="SUPFAM" id="SSF103473">
    <property type="entry name" value="MFS general substrate transporter"/>
    <property type="match status" value="1"/>
</dbReference>
<gene>
    <name evidence="8" type="ORF">ACFOMD_17005</name>
</gene>
<feature type="transmembrane region" description="Helical" evidence="6">
    <location>
        <begin position="320"/>
        <end position="343"/>
    </location>
</feature>
<feature type="transmembrane region" description="Helical" evidence="6">
    <location>
        <begin position="81"/>
        <end position="102"/>
    </location>
</feature>
<dbReference type="Gene3D" id="1.20.1250.20">
    <property type="entry name" value="MFS general substrate transporter like domains"/>
    <property type="match status" value="1"/>
</dbReference>
<dbReference type="EMBL" id="JBHRXV010000013">
    <property type="protein sequence ID" value="MFC3714270.1"/>
    <property type="molecule type" value="Genomic_DNA"/>
</dbReference>
<feature type="transmembrane region" description="Helical" evidence="6">
    <location>
        <begin position="108"/>
        <end position="130"/>
    </location>
</feature>
<evidence type="ECO:0000256" key="1">
    <source>
        <dbReference type="ARBA" id="ARBA00004141"/>
    </source>
</evidence>
<accession>A0ABV7XDK3</accession>
<dbReference type="PANTHER" id="PTHR23505">
    <property type="entry name" value="SPINSTER"/>
    <property type="match status" value="1"/>
</dbReference>
<feature type="transmembrane region" description="Helical" evidence="6">
    <location>
        <begin position="142"/>
        <end position="165"/>
    </location>
</feature>
<feature type="transmembrane region" description="Helical" evidence="6">
    <location>
        <begin position="262"/>
        <end position="283"/>
    </location>
</feature>
<feature type="transmembrane region" description="Helical" evidence="6">
    <location>
        <begin position="52"/>
        <end position="74"/>
    </location>
</feature>
<dbReference type="RefSeq" id="WP_380863598.1">
    <property type="nucleotide sequence ID" value="NZ_JBHRXV010000013.1"/>
</dbReference>
<reference evidence="9" key="1">
    <citation type="journal article" date="2019" name="Int. J. Syst. Evol. Microbiol.">
        <title>The Global Catalogue of Microorganisms (GCM) 10K type strain sequencing project: providing services to taxonomists for standard genome sequencing and annotation.</title>
        <authorList>
            <consortium name="The Broad Institute Genomics Platform"/>
            <consortium name="The Broad Institute Genome Sequencing Center for Infectious Disease"/>
            <person name="Wu L."/>
            <person name="Ma J."/>
        </authorList>
    </citation>
    <scope>NUCLEOTIDE SEQUENCE [LARGE SCALE GENOMIC DNA]</scope>
    <source>
        <strain evidence="9">KCTC 42644</strain>
    </source>
</reference>
<organism evidence="8 9">
    <name type="scientific">Sphingoaurantiacus capsulatus</name>
    <dbReference type="NCBI Taxonomy" id="1771310"/>
    <lineage>
        <taxon>Bacteria</taxon>
        <taxon>Pseudomonadati</taxon>
        <taxon>Pseudomonadota</taxon>
        <taxon>Alphaproteobacteria</taxon>
        <taxon>Sphingomonadales</taxon>
        <taxon>Sphingosinicellaceae</taxon>
        <taxon>Sphingoaurantiacus</taxon>
    </lineage>
</organism>
<sequence>MREPNAEISNARRYLAVVMLGGVYTLSFLDRQLLAILAEPVKAELGLSDTQLGLLGGFMFALFYTVFGVPVAWLADRHNRVRIVAAACALWSLFSAGCGLAQNFGQLAIARMGVGIGEAGGSPPAYAIIADYFPPEKRGGALALYSLGIPLGITAGAALGGWIAATWGWRMAFVAIGLFGVVFALLLLLVVPEPKRGQQDGGVAVADQVGMGEALRGFFADPLLVRAALAAGFSAFVGYSMMGWTPALLMRAKGMTLGDLSIWYSLASGLALAAGMLASGALVDRLGQRDRRMYALVPAVAFLIGAPIYVVALLMPGWGWSLALIVVPLGLYSMYLAPVLTIVQNAVPAARRSTASAILLLVANLIGLGCGPLFIGWISDLATRHGYPDGLSIAMMALAPVFLLTAVLHWSVAQRLR</sequence>